<keyword evidence="4 7" id="KW-0812">Transmembrane</keyword>
<evidence type="ECO:0000256" key="6">
    <source>
        <dbReference type="ARBA" id="ARBA00023136"/>
    </source>
</evidence>
<dbReference type="SUPFAM" id="SSF161098">
    <property type="entry name" value="MetI-like"/>
    <property type="match status" value="1"/>
</dbReference>
<name>A0A2G6E2K5_9BACT</name>
<dbReference type="PANTHER" id="PTHR32243:SF18">
    <property type="entry name" value="INNER MEMBRANE ABC TRANSPORTER PERMEASE PROTEIN YCJP"/>
    <property type="match status" value="1"/>
</dbReference>
<dbReference type="AlphaFoldDB" id="A0A2G6E2K5"/>
<organism evidence="9 10">
    <name type="scientific">candidate division KSB3 bacterium</name>
    <dbReference type="NCBI Taxonomy" id="2044937"/>
    <lineage>
        <taxon>Bacteria</taxon>
        <taxon>candidate division KSB3</taxon>
    </lineage>
</organism>
<gene>
    <name evidence="9" type="ORF">CSB45_11620</name>
</gene>
<feature type="transmembrane region" description="Helical" evidence="7">
    <location>
        <begin position="51"/>
        <end position="70"/>
    </location>
</feature>
<keyword evidence="6 7" id="KW-0472">Membrane</keyword>
<comment type="caution">
    <text evidence="9">The sequence shown here is derived from an EMBL/GenBank/DDBJ whole genome shotgun (WGS) entry which is preliminary data.</text>
</comment>
<dbReference type="CDD" id="cd06261">
    <property type="entry name" value="TM_PBP2"/>
    <property type="match status" value="1"/>
</dbReference>
<dbReference type="GO" id="GO:0055085">
    <property type="term" value="P:transmembrane transport"/>
    <property type="evidence" value="ECO:0007669"/>
    <property type="project" value="InterPro"/>
</dbReference>
<dbReference type="InterPro" id="IPR050901">
    <property type="entry name" value="BP-dep_ABC_trans_perm"/>
</dbReference>
<keyword evidence="3" id="KW-1003">Cell membrane</keyword>
<dbReference type="InterPro" id="IPR000515">
    <property type="entry name" value="MetI-like"/>
</dbReference>
<evidence type="ECO:0000256" key="7">
    <source>
        <dbReference type="RuleBase" id="RU363032"/>
    </source>
</evidence>
<protein>
    <recommendedName>
        <fullName evidence="8">ABC transmembrane type-1 domain-containing protein</fullName>
    </recommendedName>
</protein>
<dbReference type="EMBL" id="PDPS01000035">
    <property type="protein sequence ID" value="PID56329.1"/>
    <property type="molecule type" value="Genomic_DNA"/>
</dbReference>
<evidence type="ECO:0000313" key="9">
    <source>
        <dbReference type="EMBL" id="PID56329.1"/>
    </source>
</evidence>
<comment type="subcellular location">
    <subcellularLocation>
        <location evidence="1 7">Cell membrane</location>
        <topology evidence="1 7">Multi-pass membrane protein</topology>
    </subcellularLocation>
</comment>
<feature type="transmembrane region" description="Helical" evidence="7">
    <location>
        <begin position="280"/>
        <end position="301"/>
    </location>
</feature>
<feature type="transmembrane region" description="Helical" evidence="7">
    <location>
        <begin position="179"/>
        <end position="203"/>
    </location>
</feature>
<comment type="similarity">
    <text evidence="7">Belongs to the binding-protein-dependent transport system permease family.</text>
</comment>
<evidence type="ECO:0000256" key="2">
    <source>
        <dbReference type="ARBA" id="ARBA00022448"/>
    </source>
</evidence>
<keyword evidence="2 7" id="KW-0813">Transport</keyword>
<accession>A0A2G6E2K5</accession>
<dbReference type="Gene3D" id="1.10.3720.10">
    <property type="entry name" value="MetI-like"/>
    <property type="match status" value="1"/>
</dbReference>
<feature type="transmembrane region" description="Helical" evidence="7">
    <location>
        <begin position="141"/>
        <end position="158"/>
    </location>
</feature>
<sequence>MAVYGLCCCANRVRLLAATALGNSLKASTGYMMMRYSLPSLNTCVLKTLRITAVTIACLLVLVPLAYLLLNSVKLPREFLTVPPTILPSEVTFEHYQEAFGNPKTSRFFVNSLIVASMTTVITIMLGTLAAYGLARLGLSAKWLSFVVFLFLFIRFYPRVTTVIPYFLIMRRFNLLDTVWAIIIGHLGITIPFVTWLMLIMFSDLPKGIEEAAIVDGANPWQRFWHVVLPMTAPGVASAAILTAFLSWNEFLIASSVARRKASVLSIAVASFVTDKGILWGQMSAMSIVMIVPMILFALFVQKYIIRGLTLGAVKG</sequence>
<dbReference type="Pfam" id="PF00528">
    <property type="entry name" value="BPD_transp_1"/>
    <property type="match status" value="1"/>
</dbReference>
<keyword evidence="5 7" id="KW-1133">Transmembrane helix</keyword>
<proteinExistence type="inferred from homology"/>
<evidence type="ECO:0000256" key="5">
    <source>
        <dbReference type="ARBA" id="ARBA00022989"/>
    </source>
</evidence>
<evidence type="ECO:0000313" key="10">
    <source>
        <dbReference type="Proteomes" id="UP000229740"/>
    </source>
</evidence>
<evidence type="ECO:0000256" key="1">
    <source>
        <dbReference type="ARBA" id="ARBA00004651"/>
    </source>
</evidence>
<dbReference type="PANTHER" id="PTHR32243">
    <property type="entry name" value="MALTOSE TRANSPORT SYSTEM PERMEASE-RELATED"/>
    <property type="match status" value="1"/>
</dbReference>
<dbReference type="GO" id="GO:0005886">
    <property type="term" value="C:plasma membrane"/>
    <property type="evidence" value="ECO:0007669"/>
    <property type="project" value="UniProtKB-SubCell"/>
</dbReference>
<dbReference type="PROSITE" id="PS50928">
    <property type="entry name" value="ABC_TM1"/>
    <property type="match status" value="1"/>
</dbReference>
<reference evidence="9 10" key="1">
    <citation type="submission" date="2017-10" db="EMBL/GenBank/DDBJ databases">
        <title>Novel microbial diversity and functional potential in the marine mammal oral microbiome.</title>
        <authorList>
            <person name="Dudek N.K."/>
            <person name="Sun C.L."/>
            <person name="Burstein D."/>
            <person name="Kantor R.S."/>
            <person name="Aliaga Goltsman D.S."/>
            <person name="Bik E.M."/>
            <person name="Thomas B.C."/>
            <person name="Banfield J.F."/>
            <person name="Relman D.A."/>
        </authorList>
    </citation>
    <scope>NUCLEOTIDE SEQUENCE [LARGE SCALE GENOMIC DNA]</scope>
    <source>
        <strain evidence="9">DOLZORAL124_49_17</strain>
    </source>
</reference>
<evidence type="ECO:0000256" key="3">
    <source>
        <dbReference type="ARBA" id="ARBA00022475"/>
    </source>
</evidence>
<dbReference type="InterPro" id="IPR035906">
    <property type="entry name" value="MetI-like_sf"/>
</dbReference>
<feature type="transmembrane region" description="Helical" evidence="7">
    <location>
        <begin position="113"/>
        <end position="135"/>
    </location>
</feature>
<dbReference type="Proteomes" id="UP000229740">
    <property type="component" value="Unassembled WGS sequence"/>
</dbReference>
<evidence type="ECO:0000256" key="4">
    <source>
        <dbReference type="ARBA" id="ARBA00022692"/>
    </source>
</evidence>
<evidence type="ECO:0000259" key="8">
    <source>
        <dbReference type="PROSITE" id="PS50928"/>
    </source>
</evidence>
<feature type="domain" description="ABC transmembrane type-1" evidence="8">
    <location>
        <begin position="109"/>
        <end position="301"/>
    </location>
</feature>